<dbReference type="CTD" id="9799122"/>
<evidence type="ECO:0008006" key="4">
    <source>
        <dbReference type="Google" id="ProtNLM"/>
    </source>
</evidence>
<dbReference type="Proteomes" id="UP000483820">
    <property type="component" value="Chromosome X"/>
</dbReference>
<proteinExistence type="predicted"/>
<dbReference type="GeneID" id="9799122"/>
<dbReference type="KEGG" id="crq:GCK72_024982"/>
<feature type="compositionally biased region" description="Acidic residues" evidence="1">
    <location>
        <begin position="124"/>
        <end position="139"/>
    </location>
</feature>
<feature type="region of interest" description="Disordered" evidence="1">
    <location>
        <begin position="102"/>
        <end position="139"/>
    </location>
</feature>
<dbReference type="EMBL" id="WUAV01000006">
    <property type="protein sequence ID" value="KAF1748515.1"/>
    <property type="molecule type" value="Genomic_DNA"/>
</dbReference>
<gene>
    <name evidence="2" type="ORF">GCK72_024982</name>
</gene>
<sequence>MCRLFLEENEPVIAKYRGAWYEARIVMVERQAICKIYFKTDPRKTEFTVHLNHLLVAESATHQLRLFIRIQQNDPEEIELIGFRDVSTYTVEFPDGITERLTRKHVRPLHTSNRSDNNSTAATDSDEENEQEEEEETTV</sequence>
<name>A0A6A5G1I4_CAERE</name>
<dbReference type="RefSeq" id="XP_053579712.1">
    <property type="nucleotide sequence ID" value="XM_053736146.1"/>
</dbReference>
<organism evidence="2 3">
    <name type="scientific">Caenorhabditis remanei</name>
    <name type="common">Caenorhabditis vulgaris</name>
    <dbReference type="NCBI Taxonomy" id="31234"/>
    <lineage>
        <taxon>Eukaryota</taxon>
        <taxon>Metazoa</taxon>
        <taxon>Ecdysozoa</taxon>
        <taxon>Nematoda</taxon>
        <taxon>Chromadorea</taxon>
        <taxon>Rhabditida</taxon>
        <taxon>Rhabditina</taxon>
        <taxon>Rhabditomorpha</taxon>
        <taxon>Rhabditoidea</taxon>
        <taxon>Rhabditidae</taxon>
        <taxon>Peloderinae</taxon>
        <taxon>Caenorhabditis</taxon>
    </lineage>
</organism>
<evidence type="ECO:0000313" key="3">
    <source>
        <dbReference type="Proteomes" id="UP000483820"/>
    </source>
</evidence>
<dbReference type="AlphaFoldDB" id="A0A6A5G1I4"/>
<protein>
    <recommendedName>
        <fullName evidence="4">Tudor domain-containing protein</fullName>
    </recommendedName>
</protein>
<evidence type="ECO:0000313" key="2">
    <source>
        <dbReference type="EMBL" id="KAF1748515.1"/>
    </source>
</evidence>
<reference evidence="2 3" key="1">
    <citation type="submission" date="2019-12" db="EMBL/GenBank/DDBJ databases">
        <title>Chromosome-level assembly of the Caenorhabditis remanei genome.</title>
        <authorList>
            <person name="Teterina A.A."/>
            <person name="Willis J.H."/>
            <person name="Phillips P.C."/>
        </authorList>
    </citation>
    <scope>NUCLEOTIDE SEQUENCE [LARGE SCALE GENOMIC DNA]</scope>
    <source>
        <strain evidence="2 3">PX506</strain>
        <tissue evidence="2">Whole organism</tissue>
    </source>
</reference>
<dbReference type="Gene3D" id="2.30.30.140">
    <property type="match status" value="1"/>
</dbReference>
<feature type="compositionally biased region" description="Polar residues" evidence="1">
    <location>
        <begin position="110"/>
        <end position="123"/>
    </location>
</feature>
<accession>A0A6A5G1I4</accession>
<comment type="caution">
    <text evidence="2">The sequence shown here is derived from an EMBL/GenBank/DDBJ whole genome shotgun (WGS) entry which is preliminary data.</text>
</comment>
<evidence type="ECO:0000256" key="1">
    <source>
        <dbReference type="SAM" id="MobiDB-lite"/>
    </source>
</evidence>